<dbReference type="VEuPathDB" id="VectorBase:ISCP_031950"/>
<evidence type="ECO:0000256" key="7">
    <source>
        <dbReference type="RuleBase" id="RU000411"/>
    </source>
</evidence>
<evidence type="ECO:0000313" key="10">
    <source>
        <dbReference type="EMBL" id="EEC20552.1"/>
    </source>
</evidence>
<evidence type="ECO:0000313" key="12">
    <source>
        <dbReference type="Proteomes" id="UP000001555"/>
    </source>
</evidence>
<evidence type="ECO:0000256" key="4">
    <source>
        <dbReference type="ARBA" id="ARBA00022690"/>
    </source>
</evidence>
<keyword evidence="3" id="KW-0964">Secreted</keyword>
<dbReference type="InterPro" id="IPR042178">
    <property type="entry name" value="Serpin_sf_1"/>
</dbReference>
<dbReference type="GO" id="GO:0005615">
    <property type="term" value="C:extracellular space"/>
    <property type="evidence" value="ECO:0000318"/>
    <property type="project" value="GO_Central"/>
</dbReference>
<dbReference type="InterPro" id="IPR042185">
    <property type="entry name" value="Serpin_sf_2"/>
</dbReference>
<dbReference type="SUPFAM" id="SSF56574">
    <property type="entry name" value="Serpins"/>
    <property type="match status" value="1"/>
</dbReference>
<reference evidence="10 12" key="1">
    <citation type="submission" date="2008-03" db="EMBL/GenBank/DDBJ databases">
        <title>Annotation of Ixodes scapularis.</title>
        <authorList>
            <consortium name="Ixodes scapularis Genome Project Consortium"/>
            <person name="Caler E."/>
            <person name="Hannick L.I."/>
            <person name="Bidwell S."/>
            <person name="Joardar V."/>
            <person name="Thiagarajan M."/>
            <person name="Amedeo P."/>
            <person name="Galinsky K.J."/>
            <person name="Schobel S."/>
            <person name="Inman J."/>
            <person name="Hostetler J."/>
            <person name="Miller J."/>
            <person name="Hammond M."/>
            <person name="Megy K."/>
            <person name="Lawson D."/>
            <person name="Kodira C."/>
            <person name="Sutton G."/>
            <person name="Meyer J."/>
            <person name="Hill C.A."/>
            <person name="Birren B."/>
            <person name="Nene V."/>
            <person name="Collins F."/>
            <person name="Alarcon-Chaidez F."/>
            <person name="Wikel S."/>
            <person name="Strausberg R."/>
        </authorList>
    </citation>
    <scope>NUCLEOTIDE SEQUENCE [LARGE SCALE GENOMIC DNA]</scope>
    <source>
        <strain evidence="12">Wikel</strain>
        <strain evidence="10">Wikel colony</strain>
    </source>
</reference>
<dbReference type="Proteomes" id="UP000001555">
    <property type="component" value="Unassembled WGS sequence"/>
</dbReference>
<feature type="signal peptide" evidence="8">
    <location>
        <begin position="1"/>
        <end position="19"/>
    </location>
</feature>
<dbReference type="VEuPathDB" id="VectorBase:ISCW015198"/>
<dbReference type="HOGENOM" id="CLU_023330_0_1_1"/>
<dbReference type="OrthoDB" id="9518664at2759"/>
<dbReference type="InterPro" id="IPR023795">
    <property type="entry name" value="Serpin_CS"/>
</dbReference>
<dbReference type="AlphaFoldDB" id="B7QNY0"/>
<keyword evidence="4" id="KW-0646">Protease inhibitor</keyword>
<evidence type="ECO:0000256" key="5">
    <source>
        <dbReference type="ARBA" id="ARBA00022900"/>
    </source>
</evidence>
<feature type="chain" id="PRO_5010827124" evidence="8">
    <location>
        <begin position="20"/>
        <end position="396"/>
    </location>
</feature>
<dbReference type="EMBL" id="DS980621">
    <property type="protein sequence ID" value="EEC20552.1"/>
    <property type="molecule type" value="Genomic_DNA"/>
</dbReference>
<evidence type="ECO:0000259" key="9">
    <source>
        <dbReference type="SMART" id="SM00093"/>
    </source>
</evidence>
<dbReference type="GO" id="GO:0050776">
    <property type="term" value="P:regulation of immune response"/>
    <property type="evidence" value="ECO:0000318"/>
    <property type="project" value="GO_Central"/>
</dbReference>
<dbReference type="EMBL" id="ABJB010568406">
    <property type="status" value="NOT_ANNOTATED_CDS"/>
    <property type="molecule type" value="Genomic_DNA"/>
</dbReference>
<sequence>MSVAKAVLVLTVLVSSYSASDDVALARATNVFGINLLRELSSVKPRQNIVFSPSSISVEVAMVYAGAAGQCAEETSRVLGHIGVGLLDRDTVLASYKKRINDTSDILMMANAVLVRNTSSVLDTYKRTLQEVFAAQFKSVDFLAYGYRMAAEINEWMCEKTEGRVTKGIMDGMPMNTVVYVVSAASLATLPWISQFEPNNTRILPFFNHGIELARREVMTATANIRHAKLPDLESEAIELLGTDLRRSMVIVLPDSITGLSKLRATFNAQNIDDIDTELRSQRVNLRLPKFKINNRHNLVPTLRGLGINCVFGTEPDLSKMSCDKNLYVSEIAHVAVMTVNEEGAGFINPTPGWTPNAERAMRLRPLDFYVDHPFLFYIRDRLANTILLMGEVHEL</sequence>
<gene>
    <name evidence="11" type="primary">8044114</name>
    <name evidence="10" type="ORF">IscW_ISCW015198</name>
</gene>
<accession>B7QNY0</accession>
<keyword evidence="10" id="KW-0808">Transferase</keyword>
<evidence type="ECO:0000256" key="8">
    <source>
        <dbReference type="SAM" id="SignalP"/>
    </source>
</evidence>
<evidence type="ECO:0000256" key="2">
    <source>
        <dbReference type="ARBA" id="ARBA00009500"/>
    </source>
</evidence>
<dbReference type="EnsemblMetazoa" id="ISCW015198-RA">
    <property type="protein sequence ID" value="ISCW015198-PA"/>
    <property type="gene ID" value="ISCW015198"/>
</dbReference>
<dbReference type="CDD" id="cd19577">
    <property type="entry name" value="serpinJ_IRS-2-like"/>
    <property type="match status" value="1"/>
</dbReference>
<keyword evidence="8" id="KW-0732">Signal</keyword>
<dbReference type="VEuPathDB" id="VectorBase:ISCI015198"/>
<organism>
    <name type="scientific">Ixodes scapularis</name>
    <name type="common">Black-legged tick</name>
    <name type="synonym">Deer tick</name>
    <dbReference type="NCBI Taxonomy" id="6945"/>
    <lineage>
        <taxon>Eukaryota</taxon>
        <taxon>Metazoa</taxon>
        <taxon>Ecdysozoa</taxon>
        <taxon>Arthropoda</taxon>
        <taxon>Chelicerata</taxon>
        <taxon>Arachnida</taxon>
        <taxon>Acari</taxon>
        <taxon>Parasitiformes</taxon>
        <taxon>Ixodida</taxon>
        <taxon>Ixodoidea</taxon>
        <taxon>Ixodidae</taxon>
        <taxon>Ixodinae</taxon>
        <taxon>Ixodes</taxon>
    </lineage>
</organism>
<name>B7QNY0_IXOSC</name>
<dbReference type="FunFam" id="3.30.497.10:FF:000107">
    <property type="entry name" value="Serpin-2, putative"/>
    <property type="match status" value="1"/>
</dbReference>
<dbReference type="PROSITE" id="PS00284">
    <property type="entry name" value="SERPIN"/>
    <property type="match status" value="1"/>
</dbReference>
<dbReference type="InParanoid" id="B7QNY0"/>
<dbReference type="InterPro" id="IPR036186">
    <property type="entry name" value="Serpin_sf"/>
</dbReference>
<dbReference type="PANTHER" id="PTHR11461:SF211">
    <property type="entry name" value="GH10112P-RELATED"/>
    <property type="match status" value="1"/>
</dbReference>
<dbReference type="Pfam" id="PF00079">
    <property type="entry name" value="Serpin"/>
    <property type="match status" value="1"/>
</dbReference>
<evidence type="ECO:0000256" key="1">
    <source>
        <dbReference type="ARBA" id="ARBA00004613"/>
    </source>
</evidence>
<proteinExistence type="inferred from homology"/>
<dbReference type="GO" id="GO:0004674">
    <property type="term" value="F:protein serine/threonine kinase activity"/>
    <property type="evidence" value="ECO:0007669"/>
    <property type="project" value="UniProtKB-EC"/>
</dbReference>
<dbReference type="PaxDb" id="6945-B7QNY0"/>
<comment type="subcellular location">
    <subcellularLocation>
        <location evidence="1">Secreted</location>
    </subcellularLocation>
</comment>
<dbReference type="InterPro" id="IPR023796">
    <property type="entry name" value="Serpin_dom"/>
</dbReference>
<dbReference type="SMART" id="SM00093">
    <property type="entry name" value="SERPIN"/>
    <property type="match status" value="1"/>
</dbReference>
<evidence type="ECO:0000256" key="3">
    <source>
        <dbReference type="ARBA" id="ARBA00022525"/>
    </source>
</evidence>
<dbReference type="InterPro" id="IPR000215">
    <property type="entry name" value="Serpin_fam"/>
</dbReference>
<reference evidence="11" key="2">
    <citation type="submission" date="2020-05" db="UniProtKB">
        <authorList>
            <consortium name="EnsemblMetazoa"/>
        </authorList>
    </citation>
    <scope>IDENTIFICATION</scope>
    <source>
        <strain evidence="11">wikel</strain>
    </source>
</reference>
<keyword evidence="5" id="KW-0722">Serine protease inhibitor</keyword>
<dbReference type="MEROPS" id="I04.088"/>
<feature type="domain" description="Serpin" evidence="9">
    <location>
        <begin position="34"/>
        <end position="396"/>
    </location>
</feature>
<protein>
    <submittedName>
        <fullName evidence="10 11">Serpin-2, putative</fullName>
        <ecNumber evidence="10">2.7.11.1</ecNumber>
    </submittedName>
</protein>
<comment type="similarity">
    <text evidence="2 7">Belongs to the serpin family.</text>
</comment>
<dbReference type="EC" id="2.7.11.1" evidence="10"/>
<dbReference type="GO" id="GO:0004867">
    <property type="term" value="F:serine-type endopeptidase inhibitor activity"/>
    <property type="evidence" value="ECO:0007669"/>
    <property type="project" value="UniProtKB-KW"/>
</dbReference>
<dbReference type="Gene3D" id="3.30.497.10">
    <property type="entry name" value="Antithrombin, subunit I, domain 2"/>
    <property type="match status" value="1"/>
</dbReference>
<dbReference type="PANTHER" id="PTHR11461">
    <property type="entry name" value="SERINE PROTEASE INHIBITOR, SERPIN"/>
    <property type="match status" value="1"/>
</dbReference>
<evidence type="ECO:0000313" key="11">
    <source>
        <dbReference type="EnsemblMetazoa" id="ISCW015198-PA"/>
    </source>
</evidence>
<keyword evidence="6" id="KW-0325">Glycoprotein</keyword>
<keyword evidence="12" id="KW-1185">Reference proteome</keyword>
<dbReference type="Gene3D" id="2.30.39.10">
    <property type="entry name" value="Alpha-1-antitrypsin, domain 1"/>
    <property type="match status" value="1"/>
</dbReference>
<evidence type="ECO:0000256" key="6">
    <source>
        <dbReference type="ARBA" id="ARBA00023180"/>
    </source>
</evidence>